<proteinExistence type="predicted"/>
<dbReference type="AlphaFoldDB" id="A0A2H4SS89"/>
<dbReference type="VEuPathDB" id="FungiDB:CCM_08383"/>
<dbReference type="EMBL" id="CP023326">
    <property type="protein sequence ID" value="ATY65985.1"/>
    <property type="molecule type" value="Genomic_DNA"/>
</dbReference>
<accession>A0A2H4SS89</accession>
<evidence type="ECO:0000313" key="3">
    <source>
        <dbReference type="Proteomes" id="UP000323067"/>
    </source>
</evidence>
<dbReference type="Proteomes" id="UP000323067">
    <property type="component" value="Chromosome iii"/>
</dbReference>
<protein>
    <submittedName>
        <fullName evidence="2">Uncharacterized protein</fullName>
    </submittedName>
</protein>
<sequence>MESDASTIFAHFLKGTKSISDTYSLYLKYSFPNKWVIHFLIKNQECKLTLRGSVGRLPVRQVGKFWALNATALTCESLYRTKSRGKSPPKYRGVASEPKLVGTESSHAPIPLVAVG</sequence>
<evidence type="ECO:0000256" key="1">
    <source>
        <dbReference type="SAM" id="MobiDB-lite"/>
    </source>
</evidence>
<name>A0A2H4SS89_CORMI</name>
<feature type="region of interest" description="Disordered" evidence="1">
    <location>
        <begin position="82"/>
        <end position="116"/>
    </location>
</feature>
<dbReference type="VEuPathDB" id="FungiDB:A9K55_001319"/>
<gene>
    <name evidence="2" type="ORF">A9K55_001319</name>
</gene>
<reference evidence="2 3" key="1">
    <citation type="journal article" date="2017" name="BMC Genomics">
        <title>Chromosome level assembly and secondary metabolite potential of the parasitic fungus Cordyceps militaris.</title>
        <authorList>
            <person name="Kramer G.J."/>
            <person name="Nodwell J.R."/>
        </authorList>
    </citation>
    <scope>NUCLEOTIDE SEQUENCE [LARGE SCALE GENOMIC DNA]</scope>
    <source>
        <strain evidence="2 3">ATCC 34164</strain>
    </source>
</reference>
<organism evidence="2 3">
    <name type="scientific">Cordyceps militaris</name>
    <name type="common">Caterpillar fungus</name>
    <name type="synonym">Clavaria militaris</name>
    <dbReference type="NCBI Taxonomy" id="73501"/>
    <lineage>
        <taxon>Eukaryota</taxon>
        <taxon>Fungi</taxon>
        <taxon>Dikarya</taxon>
        <taxon>Ascomycota</taxon>
        <taxon>Pezizomycotina</taxon>
        <taxon>Sordariomycetes</taxon>
        <taxon>Hypocreomycetidae</taxon>
        <taxon>Hypocreales</taxon>
        <taxon>Cordycipitaceae</taxon>
        <taxon>Cordyceps</taxon>
    </lineage>
</organism>
<evidence type="ECO:0000313" key="2">
    <source>
        <dbReference type="EMBL" id="ATY65985.1"/>
    </source>
</evidence>